<keyword evidence="4 10" id="KW-1133">Transmembrane helix</keyword>
<evidence type="ECO:0000256" key="10">
    <source>
        <dbReference type="RuleBase" id="RU079119"/>
    </source>
</evidence>
<evidence type="ECO:0000313" key="13">
    <source>
        <dbReference type="EMBL" id="RPB29923.1"/>
    </source>
</evidence>
<keyword evidence="6" id="KW-0564">Palmitate</keyword>
<keyword evidence="14" id="KW-1185">Reference proteome</keyword>
<keyword evidence="8 10" id="KW-0012">Acyltransferase</keyword>
<dbReference type="PROSITE" id="PS50216">
    <property type="entry name" value="DHHC"/>
    <property type="match status" value="1"/>
</dbReference>
<gene>
    <name evidence="13" type="ORF">L211DRAFT_776271</name>
</gene>
<comment type="subcellular location">
    <subcellularLocation>
        <location evidence="1">Membrane</location>
        <topology evidence="1">Multi-pass membrane protein</topology>
    </subcellularLocation>
</comment>
<evidence type="ECO:0000256" key="11">
    <source>
        <dbReference type="SAM" id="MobiDB-lite"/>
    </source>
</evidence>
<accession>A0A3N4M451</accession>
<reference evidence="13 14" key="1">
    <citation type="journal article" date="2018" name="Nat. Ecol. Evol.">
        <title>Pezizomycetes genomes reveal the molecular basis of ectomycorrhizal truffle lifestyle.</title>
        <authorList>
            <person name="Murat C."/>
            <person name="Payen T."/>
            <person name="Noel B."/>
            <person name="Kuo A."/>
            <person name="Morin E."/>
            <person name="Chen J."/>
            <person name="Kohler A."/>
            <person name="Krizsan K."/>
            <person name="Balestrini R."/>
            <person name="Da Silva C."/>
            <person name="Montanini B."/>
            <person name="Hainaut M."/>
            <person name="Levati E."/>
            <person name="Barry K.W."/>
            <person name="Belfiori B."/>
            <person name="Cichocki N."/>
            <person name="Clum A."/>
            <person name="Dockter R.B."/>
            <person name="Fauchery L."/>
            <person name="Guy J."/>
            <person name="Iotti M."/>
            <person name="Le Tacon F."/>
            <person name="Lindquist E.A."/>
            <person name="Lipzen A."/>
            <person name="Malagnac F."/>
            <person name="Mello A."/>
            <person name="Molinier V."/>
            <person name="Miyauchi S."/>
            <person name="Poulain J."/>
            <person name="Riccioni C."/>
            <person name="Rubini A."/>
            <person name="Sitrit Y."/>
            <person name="Splivallo R."/>
            <person name="Traeger S."/>
            <person name="Wang M."/>
            <person name="Zifcakova L."/>
            <person name="Wipf D."/>
            <person name="Zambonelli A."/>
            <person name="Paolocci F."/>
            <person name="Nowrousian M."/>
            <person name="Ottonello S."/>
            <person name="Baldrian P."/>
            <person name="Spatafora J.W."/>
            <person name="Henrissat B."/>
            <person name="Nagy L.G."/>
            <person name="Aury J.M."/>
            <person name="Wincker P."/>
            <person name="Grigoriev I.V."/>
            <person name="Bonfante P."/>
            <person name="Martin F.M."/>
        </authorList>
    </citation>
    <scope>NUCLEOTIDE SEQUENCE [LARGE SCALE GENOMIC DNA]</scope>
    <source>
        <strain evidence="13 14">ATCC MYA-4762</strain>
    </source>
</reference>
<protein>
    <recommendedName>
        <fullName evidence="10">Palmitoyltransferase</fullName>
        <ecNumber evidence="10">2.3.1.225</ecNumber>
    </recommendedName>
</protein>
<feature type="transmembrane region" description="Helical" evidence="10">
    <location>
        <begin position="241"/>
        <end position="261"/>
    </location>
</feature>
<evidence type="ECO:0000313" key="14">
    <source>
        <dbReference type="Proteomes" id="UP000267821"/>
    </source>
</evidence>
<dbReference type="STRING" id="1051890.A0A3N4M451"/>
<name>A0A3N4M451_9PEZI</name>
<evidence type="ECO:0000256" key="3">
    <source>
        <dbReference type="ARBA" id="ARBA00022692"/>
    </source>
</evidence>
<evidence type="ECO:0000256" key="2">
    <source>
        <dbReference type="ARBA" id="ARBA00022679"/>
    </source>
</evidence>
<proteinExistence type="inferred from homology"/>
<feature type="domain" description="Palmitoyltransferase DHHC" evidence="12">
    <location>
        <begin position="151"/>
        <end position="278"/>
    </location>
</feature>
<dbReference type="InterPro" id="IPR039859">
    <property type="entry name" value="PFA4/ZDH16/20/ERF2-like"/>
</dbReference>
<keyword evidence="7" id="KW-0449">Lipoprotein</keyword>
<dbReference type="PANTHER" id="PTHR12246">
    <property type="entry name" value="PALMITOYLTRANSFERASE ZDHHC16"/>
    <property type="match status" value="1"/>
</dbReference>
<comment type="catalytic activity">
    <reaction evidence="9 10">
        <text>L-cysteinyl-[protein] + hexadecanoyl-CoA = S-hexadecanoyl-L-cysteinyl-[protein] + CoA</text>
        <dbReference type="Rhea" id="RHEA:36683"/>
        <dbReference type="Rhea" id="RHEA-COMP:10131"/>
        <dbReference type="Rhea" id="RHEA-COMP:11032"/>
        <dbReference type="ChEBI" id="CHEBI:29950"/>
        <dbReference type="ChEBI" id="CHEBI:57287"/>
        <dbReference type="ChEBI" id="CHEBI:57379"/>
        <dbReference type="ChEBI" id="CHEBI:74151"/>
        <dbReference type="EC" id="2.3.1.225"/>
    </reaction>
</comment>
<dbReference type="InParanoid" id="A0A3N4M451"/>
<feature type="compositionally biased region" description="Polar residues" evidence="11">
    <location>
        <begin position="130"/>
        <end position="139"/>
    </location>
</feature>
<dbReference type="GO" id="GO:0019706">
    <property type="term" value="F:protein-cysteine S-palmitoyltransferase activity"/>
    <property type="evidence" value="ECO:0007669"/>
    <property type="project" value="UniProtKB-EC"/>
</dbReference>
<evidence type="ECO:0000256" key="8">
    <source>
        <dbReference type="ARBA" id="ARBA00023315"/>
    </source>
</evidence>
<feature type="region of interest" description="Disordered" evidence="11">
    <location>
        <begin position="1"/>
        <end position="40"/>
    </location>
</feature>
<evidence type="ECO:0000256" key="9">
    <source>
        <dbReference type="ARBA" id="ARBA00048048"/>
    </source>
</evidence>
<feature type="transmembrane region" description="Helical" evidence="10">
    <location>
        <begin position="198"/>
        <end position="221"/>
    </location>
</feature>
<dbReference type="OrthoDB" id="302728at2759"/>
<dbReference type="InterPro" id="IPR001594">
    <property type="entry name" value="Palmitoyltrfase_DHHC"/>
</dbReference>
<feature type="transmembrane region" description="Helical" evidence="10">
    <location>
        <begin position="93"/>
        <end position="114"/>
    </location>
</feature>
<keyword evidence="5 10" id="KW-0472">Membrane</keyword>
<feature type="region of interest" description="Disordered" evidence="11">
    <location>
        <begin position="130"/>
        <end position="149"/>
    </location>
</feature>
<dbReference type="GO" id="GO:0016020">
    <property type="term" value="C:membrane"/>
    <property type="evidence" value="ECO:0007669"/>
    <property type="project" value="UniProtKB-SubCell"/>
</dbReference>
<dbReference type="Pfam" id="PF01529">
    <property type="entry name" value="DHHC"/>
    <property type="match status" value="1"/>
</dbReference>
<evidence type="ECO:0000256" key="1">
    <source>
        <dbReference type="ARBA" id="ARBA00004141"/>
    </source>
</evidence>
<organism evidence="13 14">
    <name type="scientific">Terfezia boudieri ATCC MYA-4762</name>
    <dbReference type="NCBI Taxonomy" id="1051890"/>
    <lineage>
        <taxon>Eukaryota</taxon>
        <taxon>Fungi</taxon>
        <taxon>Dikarya</taxon>
        <taxon>Ascomycota</taxon>
        <taxon>Pezizomycotina</taxon>
        <taxon>Pezizomycetes</taxon>
        <taxon>Pezizales</taxon>
        <taxon>Pezizaceae</taxon>
        <taxon>Terfezia</taxon>
    </lineage>
</organism>
<feature type="non-terminal residue" evidence="13">
    <location>
        <position position="404"/>
    </location>
</feature>
<keyword evidence="3 10" id="KW-0812">Transmembrane</keyword>
<dbReference type="AlphaFoldDB" id="A0A3N4M451"/>
<sequence length="404" mass="45170">MSPNPLVGSPPRGHSRGSSRSSSPSSYRPSLPHNRHRRGSRRILSSVRKLERMICTAAKQFPLAIVYGGQTWAAYTEGWSICFTHMGGMKGTILGTLGFVIYGMAVWSYTTAVFRDPGLPLNNQTAYSHLPTSQPTASSPHGPITVKSSGTPRFCKKCQTHKPDRAHHCSTCNRCVLKMDHHCPWLATCLGLYNYKPFLLFLIYTSLLCILSFLVSTSWVWGTVLNDGAGHNEGDITPVNWILMATVSGIIGLVLSGFTIWHLMLAASGMTTIESLEKVRYSTPGLAPHNNAFTYPGNGLDVWNAQTERVREQARYNSYLDDEALAKLPHAFDLGKRQNLLDVFGTRRWCWLLPLAMSCEEKSRLDGWRWETSRAWAEGVARLQQERDDRIKRAREQWLAQGGG</sequence>
<keyword evidence="2 10" id="KW-0808">Transferase</keyword>
<comment type="similarity">
    <text evidence="10">Belongs to the DHHC palmitoyltransferase family.</text>
</comment>
<dbReference type="EC" id="2.3.1.225" evidence="10"/>
<dbReference type="FunCoup" id="A0A3N4M451">
    <property type="interactions" value="458"/>
</dbReference>
<comment type="domain">
    <text evidence="10">The DHHC domain is required for palmitoyltransferase activity.</text>
</comment>
<evidence type="ECO:0000256" key="7">
    <source>
        <dbReference type="ARBA" id="ARBA00023288"/>
    </source>
</evidence>
<feature type="compositionally biased region" description="Low complexity" evidence="11">
    <location>
        <begin position="9"/>
        <end position="30"/>
    </location>
</feature>
<dbReference type="EMBL" id="ML121527">
    <property type="protein sequence ID" value="RPB29923.1"/>
    <property type="molecule type" value="Genomic_DNA"/>
</dbReference>
<dbReference type="Proteomes" id="UP000267821">
    <property type="component" value="Unassembled WGS sequence"/>
</dbReference>
<evidence type="ECO:0000256" key="4">
    <source>
        <dbReference type="ARBA" id="ARBA00022989"/>
    </source>
</evidence>
<evidence type="ECO:0000256" key="6">
    <source>
        <dbReference type="ARBA" id="ARBA00023139"/>
    </source>
</evidence>
<evidence type="ECO:0000256" key="5">
    <source>
        <dbReference type="ARBA" id="ARBA00023136"/>
    </source>
</evidence>
<evidence type="ECO:0000259" key="12">
    <source>
        <dbReference type="Pfam" id="PF01529"/>
    </source>
</evidence>